<protein>
    <submittedName>
        <fullName evidence="1">Uncharacterized protein</fullName>
    </submittedName>
</protein>
<name>A0A5N7ALF7_9EURO</name>
<dbReference type="EMBL" id="ML737570">
    <property type="protein sequence ID" value="KAE8369858.1"/>
    <property type="molecule type" value="Genomic_DNA"/>
</dbReference>
<reference evidence="1 2" key="1">
    <citation type="submission" date="2019-04" db="EMBL/GenBank/DDBJ databases">
        <title>Friends and foes A comparative genomics studyof 23 Aspergillus species from section Flavi.</title>
        <authorList>
            <consortium name="DOE Joint Genome Institute"/>
            <person name="Kjaerbolling I."/>
            <person name="Vesth T."/>
            <person name="Frisvad J.C."/>
            <person name="Nybo J.L."/>
            <person name="Theobald S."/>
            <person name="Kildgaard S."/>
            <person name="Isbrandt T."/>
            <person name="Kuo A."/>
            <person name="Sato A."/>
            <person name="Lyhne E.K."/>
            <person name="Kogle M.E."/>
            <person name="Wiebenga A."/>
            <person name="Kun R.S."/>
            <person name="Lubbers R.J."/>
            <person name="Makela M.R."/>
            <person name="Barry K."/>
            <person name="Chovatia M."/>
            <person name="Clum A."/>
            <person name="Daum C."/>
            <person name="Haridas S."/>
            <person name="He G."/>
            <person name="LaButti K."/>
            <person name="Lipzen A."/>
            <person name="Mondo S."/>
            <person name="Riley R."/>
            <person name="Salamov A."/>
            <person name="Simmons B.A."/>
            <person name="Magnuson J.K."/>
            <person name="Henrissat B."/>
            <person name="Mortensen U.H."/>
            <person name="Larsen T.O."/>
            <person name="Devries R.P."/>
            <person name="Grigoriev I.V."/>
            <person name="Machida M."/>
            <person name="Baker S.E."/>
            <person name="Andersen M.R."/>
        </authorList>
    </citation>
    <scope>NUCLEOTIDE SEQUENCE [LARGE SCALE GENOMIC DNA]</scope>
    <source>
        <strain evidence="1 2">CBS 763.97</strain>
    </source>
</reference>
<dbReference type="Proteomes" id="UP000326268">
    <property type="component" value="Unassembled WGS sequence"/>
</dbReference>
<accession>A0A5N7ALF7</accession>
<dbReference type="AlphaFoldDB" id="A0A5N7ALF7"/>
<organism evidence="1 2">
    <name type="scientific">Aspergillus caelatus</name>
    <dbReference type="NCBI Taxonomy" id="61420"/>
    <lineage>
        <taxon>Eukaryota</taxon>
        <taxon>Fungi</taxon>
        <taxon>Dikarya</taxon>
        <taxon>Ascomycota</taxon>
        <taxon>Pezizomycotina</taxon>
        <taxon>Eurotiomycetes</taxon>
        <taxon>Eurotiomycetidae</taxon>
        <taxon>Eurotiales</taxon>
        <taxon>Aspergillaceae</taxon>
        <taxon>Aspergillus</taxon>
        <taxon>Aspergillus subgen. Circumdati</taxon>
    </lineage>
</organism>
<keyword evidence="2" id="KW-1185">Reference proteome</keyword>
<gene>
    <name evidence="1" type="ORF">BDV27DRAFT_120281</name>
</gene>
<dbReference type="RefSeq" id="XP_031932939.1">
    <property type="nucleotide sequence ID" value="XM_032065067.1"/>
</dbReference>
<evidence type="ECO:0000313" key="1">
    <source>
        <dbReference type="EMBL" id="KAE8369858.1"/>
    </source>
</evidence>
<sequence length="76" mass="8664">MSFKSRMRRQVRCPFLQTSVRQSPAVSRCLSGPREAECQPRLCFAWSYLLTLSCPHDNLFVRINGGMGSRRRSGVS</sequence>
<evidence type="ECO:0000313" key="2">
    <source>
        <dbReference type="Proteomes" id="UP000326268"/>
    </source>
</evidence>
<dbReference type="GeneID" id="43649513"/>
<proteinExistence type="predicted"/>